<protein>
    <submittedName>
        <fullName evidence="1">Uncharacterized protein</fullName>
    </submittedName>
</protein>
<dbReference type="EMBL" id="OZ021737">
    <property type="protein sequence ID" value="CAK9317647.1"/>
    <property type="molecule type" value="Genomic_DNA"/>
</dbReference>
<evidence type="ECO:0000313" key="1">
    <source>
        <dbReference type="EMBL" id="CAK9317647.1"/>
    </source>
</evidence>
<evidence type="ECO:0000313" key="2">
    <source>
        <dbReference type="Proteomes" id="UP001642487"/>
    </source>
</evidence>
<gene>
    <name evidence="1" type="ORF">CITCOLO1_LOCUS9558</name>
</gene>
<keyword evidence="2" id="KW-1185">Reference proteome</keyword>
<organism evidence="1 2">
    <name type="scientific">Citrullus colocynthis</name>
    <name type="common">colocynth</name>
    <dbReference type="NCBI Taxonomy" id="252529"/>
    <lineage>
        <taxon>Eukaryota</taxon>
        <taxon>Viridiplantae</taxon>
        <taxon>Streptophyta</taxon>
        <taxon>Embryophyta</taxon>
        <taxon>Tracheophyta</taxon>
        <taxon>Spermatophyta</taxon>
        <taxon>Magnoliopsida</taxon>
        <taxon>eudicotyledons</taxon>
        <taxon>Gunneridae</taxon>
        <taxon>Pentapetalae</taxon>
        <taxon>rosids</taxon>
        <taxon>fabids</taxon>
        <taxon>Cucurbitales</taxon>
        <taxon>Cucurbitaceae</taxon>
        <taxon>Benincaseae</taxon>
        <taxon>Citrullus</taxon>
    </lineage>
</organism>
<name>A0ABP0YGB3_9ROSI</name>
<accession>A0ABP0YGB3</accession>
<proteinExistence type="predicted"/>
<sequence>MTIGVENRSKIADANPPLVQIVFADADAPLTGFAGADCLGLHHRSWSKSRSEIRWRLSRGNEDDDGS</sequence>
<reference evidence="1 2" key="1">
    <citation type="submission" date="2024-03" db="EMBL/GenBank/DDBJ databases">
        <authorList>
            <person name="Gkanogiannis A."/>
            <person name="Becerra Lopez-Lavalle L."/>
        </authorList>
    </citation>
    <scope>NUCLEOTIDE SEQUENCE [LARGE SCALE GENOMIC DNA]</scope>
</reference>
<dbReference type="Proteomes" id="UP001642487">
    <property type="component" value="Chromosome 3"/>
</dbReference>